<gene>
    <name evidence="12" type="ORF">B5F75_01155</name>
</gene>
<dbReference type="CDD" id="cd05800">
    <property type="entry name" value="PGM_like2"/>
    <property type="match status" value="1"/>
</dbReference>
<dbReference type="GO" id="GO:0000287">
    <property type="term" value="F:magnesium ion binding"/>
    <property type="evidence" value="ECO:0007669"/>
    <property type="project" value="InterPro"/>
</dbReference>
<evidence type="ECO:0000256" key="7">
    <source>
        <dbReference type="RuleBase" id="RU004326"/>
    </source>
</evidence>
<dbReference type="Pfam" id="PF02879">
    <property type="entry name" value="PGM_PMM_II"/>
    <property type="match status" value="1"/>
</dbReference>
<evidence type="ECO:0000256" key="6">
    <source>
        <dbReference type="ARBA" id="ARBA00023235"/>
    </source>
</evidence>
<dbReference type="GO" id="GO:0008973">
    <property type="term" value="F:phosphopentomutase activity"/>
    <property type="evidence" value="ECO:0007669"/>
    <property type="project" value="TreeGrafter"/>
</dbReference>
<dbReference type="InterPro" id="IPR005843">
    <property type="entry name" value="A-D-PHexomutase_C"/>
</dbReference>
<dbReference type="PROSITE" id="PS00710">
    <property type="entry name" value="PGM_PMM"/>
    <property type="match status" value="1"/>
</dbReference>
<dbReference type="Gene3D" id="3.30.310.50">
    <property type="entry name" value="Alpha-D-phosphohexomutase, C-terminal domain"/>
    <property type="match status" value="1"/>
</dbReference>
<evidence type="ECO:0000256" key="2">
    <source>
        <dbReference type="ARBA" id="ARBA00010231"/>
    </source>
</evidence>
<evidence type="ECO:0000259" key="9">
    <source>
        <dbReference type="Pfam" id="PF02878"/>
    </source>
</evidence>
<comment type="cofactor">
    <cofactor evidence="1">
        <name>Mg(2+)</name>
        <dbReference type="ChEBI" id="CHEBI:18420"/>
    </cofactor>
</comment>
<evidence type="ECO:0000313" key="13">
    <source>
        <dbReference type="Proteomes" id="UP000196368"/>
    </source>
</evidence>
<evidence type="ECO:0000259" key="8">
    <source>
        <dbReference type="Pfam" id="PF00408"/>
    </source>
</evidence>
<dbReference type="SUPFAM" id="SSF53738">
    <property type="entry name" value="Phosphoglucomutase, first 3 domains"/>
    <property type="match status" value="2"/>
</dbReference>
<evidence type="ECO:0000313" key="12">
    <source>
        <dbReference type="EMBL" id="OUO57411.1"/>
    </source>
</evidence>
<evidence type="ECO:0000256" key="1">
    <source>
        <dbReference type="ARBA" id="ARBA00001946"/>
    </source>
</evidence>
<comment type="similarity">
    <text evidence="2 7">Belongs to the phosphohexose mutase family.</text>
</comment>
<dbReference type="PANTHER" id="PTHR45745:SF1">
    <property type="entry name" value="PHOSPHOGLUCOMUTASE 2B-RELATED"/>
    <property type="match status" value="1"/>
</dbReference>
<dbReference type="InterPro" id="IPR036900">
    <property type="entry name" value="A-D-PHexomutase_C_sf"/>
</dbReference>
<keyword evidence="6" id="KW-0413">Isomerase</keyword>
<dbReference type="Proteomes" id="UP000196368">
    <property type="component" value="Unassembled WGS sequence"/>
</dbReference>
<evidence type="ECO:0000259" key="11">
    <source>
        <dbReference type="Pfam" id="PF02880"/>
    </source>
</evidence>
<feature type="domain" description="Alpha-D-phosphohexomutase alpha/beta/alpha" evidence="9">
    <location>
        <begin position="19"/>
        <end position="155"/>
    </location>
</feature>
<protein>
    <recommendedName>
        <fullName evidence="14">Phosphoglucosamine mutase</fullName>
    </recommendedName>
</protein>
<dbReference type="InterPro" id="IPR005841">
    <property type="entry name" value="Alpha-D-phosphohexomutase_SF"/>
</dbReference>
<proteinExistence type="inferred from homology"/>
<dbReference type="Pfam" id="PF00408">
    <property type="entry name" value="PGM_PMM_IV"/>
    <property type="match status" value="1"/>
</dbReference>
<evidence type="ECO:0000256" key="3">
    <source>
        <dbReference type="ARBA" id="ARBA00022553"/>
    </source>
</evidence>
<dbReference type="PANTHER" id="PTHR45745">
    <property type="entry name" value="PHOSPHOMANNOMUTASE 45A"/>
    <property type="match status" value="1"/>
</dbReference>
<keyword evidence="3" id="KW-0597">Phosphoprotein</keyword>
<comment type="caution">
    <text evidence="12">The sequence shown here is derived from an EMBL/GenBank/DDBJ whole genome shotgun (WGS) entry which is preliminary data.</text>
</comment>
<feature type="domain" description="Alpha-D-phosphohexomutase alpha/beta/alpha" evidence="10">
    <location>
        <begin position="174"/>
        <end position="271"/>
    </location>
</feature>
<evidence type="ECO:0000259" key="10">
    <source>
        <dbReference type="Pfam" id="PF02879"/>
    </source>
</evidence>
<feature type="domain" description="Alpha-D-phosphohexomutase alpha/beta/alpha" evidence="11">
    <location>
        <begin position="279"/>
        <end position="387"/>
    </location>
</feature>
<organism evidence="12 13">
    <name type="scientific">Candidatus Avelusimicrobium gallicola</name>
    <dbReference type="NCBI Taxonomy" id="2562704"/>
    <lineage>
        <taxon>Bacteria</taxon>
        <taxon>Pseudomonadati</taxon>
        <taxon>Elusimicrobiota</taxon>
        <taxon>Elusimicrobia</taxon>
        <taxon>Elusimicrobiales</taxon>
        <taxon>Elusimicrobiaceae</taxon>
        <taxon>Candidatus Avelusimicrobium</taxon>
    </lineage>
</organism>
<name>A0A1Y4DPX0_9BACT</name>
<dbReference type="Pfam" id="PF02880">
    <property type="entry name" value="PGM_PMM_III"/>
    <property type="match status" value="1"/>
</dbReference>
<keyword evidence="5 7" id="KW-0460">Magnesium</keyword>
<keyword evidence="13" id="KW-1185">Reference proteome</keyword>
<dbReference type="AlphaFoldDB" id="A0A1Y4DPX0"/>
<dbReference type="SUPFAM" id="SSF55957">
    <property type="entry name" value="Phosphoglucomutase, C-terminal domain"/>
    <property type="match status" value="1"/>
</dbReference>
<dbReference type="PRINTS" id="PR00509">
    <property type="entry name" value="PGMPMM"/>
</dbReference>
<dbReference type="EMBL" id="NFJD01000001">
    <property type="protein sequence ID" value="OUO57411.1"/>
    <property type="molecule type" value="Genomic_DNA"/>
</dbReference>
<dbReference type="Pfam" id="PF02878">
    <property type="entry name" value="PGM_PMM_I"/>
    <property type="match status" value="1"/>
</dbReference>
<keyword evidence="4 7" id="KW-0479">Metal-binding</keyword>
<dbReference type="InterPro" id="IPR005845">
    <property type="entry name" value="A-D-PHexomutase_a/b/a-II"/>
</dbReference>
<dbReference type="InterPro" id="IPR005846">
    <property type="entry name" value="A-D-PHexomutase_a/b/a-III"/>
</dbReference>
<accession>A0A1Y4DPX0</accession>
<dbReference type="GO" id="GO:0005975">
    <property type="term" value="P:carbohydrate metabolic process"/>
    <property type="evidence" value="ECO:0007669"/>
    <property type="project" value="InterPro"/>
</dbReference>
<dbReference type="InterPro" id="IPR016066">
    <property type="entry name" value="A-D-PHexomutase_CS"/>
</dbReference>
<reference evidence="13" key="1">
    <citation type="submission" date="2017-04" db="EMBL/GenBank/DDBJ databases">
        <title>Function of individual gut microbiota members based on whole genome sequencing of pure cultures obtained from chicken caecum.</title>
        <authorList>
            <person name="Medvecky M."/>
            <person name="Cejkova D."/>
            <person name="Polansky O."/>
            <person name="Karasova D."/>
            <person name="Kubasova T."/>
            <person name="Cizek A."/>
            <person name="Rychlik I."/>
        </authorList>
    </citation>
    <scope>NUCLEOTIDE SEQUENCE [LARGE SCALE GENOMIC DNA]</scope>
    <source>
        <strain evidence="13">An273</strain>
    </source>
</reference>
<feature type="domain" description="Alpha-D-phosphohexomutase C-terminal" evidence="8">
    <location>
        <begin position="417"/>
        <end position="470"/>
    </location>
</feature>
<dbReference type="InterPro" id="IPR005844">
    <property type="entry name" value="A-D-PHexomutase_a/b/a-I"/>
</dbReference>
<evidence type="ECO:0008006" key="14">
    <source>
        <dbReference type="Google" id="ProtNLM"/>
    </source>
</evidence>
<evidence type="ECO:0000256" key="4">
    <source>
        <dbReference type="ARBA" id="ARBA00022723"/>
    </source>
</evidence>
<sequence>MCTKEFTNIKTGECMAAEIKFGTDGWRGIIAWDFTFENVRRLAQALADYINENAPVGENGKQPKIFVGYDRRFMSDLFAADIASIFRSNKIDVTLSSCPISTPVAACLSLSKFWMSVMVTASHNPPHYNGIKIKLAGGSASSRVTKEIEEYLDQNSVLFLYGQKAEQKDCSDLYFKYVAAHANTKKLKTFKSKVVIDYMHGAAAGYLEKFLSPKQVIALRADREPTFEGEQPEPVEKNLSVLKKTVTEKKAALGIAFDGDGDRVALIDEKGTYLTPCMIAAVLCNYLVKYKKLKGKIVQTVSMGYLLKRIARKYEMLFEEVGVGFKNVAERMSLDDVAFGVEESGGFAWKGNLPDRDGLTVALAFLGIMAATGKKASQLCADVVQEYGASVYMRRDLPISKPVDKAALSEKLRKKLPKKINGRRIAETLTSDGLKIVFDNDEWLLLRPSGTEPLLRIYAESATKKDTQALLNFGEKILAPYQK</sequence>
<dbReference type="Gene3D" id="3.40.120.10">
    <property type="entry name" value="Alpha-D-Glucose-1,6-Bisphosphate, subunit A, domain 3"/>
    <property type="match status" value="3"/>
</dbReference>
<evidence type="ECO:0000256" key="5">
    <source>
        <dbReference type="ARBA" id="ARBA00022842"/>
    </source>
</evidence>
<dbReference type="InterPro" id="IPR016055">
    <property type="entry name" value="A-D-PHexomutase_a/b/a-I/II/III"/>
</dbReference>
<dbReference type="GO" id="GO:0006166">
    <property type="term" value="P:purine ribonucleoside salvage"/>
    <property type="evidence" value="ECO:0007669"/>
    <property type="project" value="TreeGrafter"/>
</dbReference>